<evidence type="ECO:0000313" key="1">
    <source>
        <dbReference type="EMBL" id="HFC46541.1"/>
    </source>
</evidence>
<feature type="non-terminal residue" evidence="1">
    <location>
        <position position="379"/>
    </location>
</feature>
<proteinExistence type="predicted"/>
<reference evidence="1" key="1">
    <citation type="journal article" date="2020" name="mSystems">
        <title>Genome- and Community-Level Interaction Insights into Carbon Utilization and Element Cycling Functions of Hydrothermarchaeota in Hydrothermal Sediment.</title>
        <authorList>
            <person name="Zhou Z."/>
            <person name="Liu Y."/>
            <person name="Xu W."/>
            <person name="Pan J."/>
            <person name="Luo Z.H."/>
            <person name="Li M."/>
        </authorList>
    </citation>
    <scope>NUCLEOTIDE SEQUENCE [LARGE SCALE GENOMIC DNA]</scope>
    <source>
        <strain evidence="1">HyVt-503</strain>
    </source>
</reference>
<dbReference type="Pfam" id="PF13385">
    <property type="entry name" value="Laminin_G_3"/>
    <property type="match status" value="1"/>
</dbReference>
<gene>
    <name evidence="1" type="ORF">ENJ63_01520</name>
</gene>
<dbReference type="AlphaFoldDB" id="A0A7V2WSS7"/>
<dbReference type="InterPro" id="IPR013320">
    <property type="entry name" value="ConA-like_dom_sf"/>
</dbReference>
<dbReference type="SUPFAM" id="SSF49899">
    <property type="entry name" value="Concanavalin A-like lectins/glucanases"/>
    <property type="match status" value="2"/>
</dbReference>
<dbReference type="Gene3D" id="2.60.120.200">
    <property type="match status" value="1"/>
</dbReference>
<accession>A0A7V2WSS7</accession>
<sequence>MCKDYIHALFILLVLLPSFSLISKVQAALRLDYRLDECNWSGAINEVVDSSGNGFHGTIRGDVLKGAGALCLGGDLSENSPGDYIESKAGVFNGVGNFSISFWFKLPSSLTRATQTVFSADRDNSSNRNIEAQLSFIWPGGRFPRIRLRLKNRQWDVRLGHSVSDGNWHHIVWTRDEGLFQQNCLYLDGTRVQCRNWLQTGGRLKVRRFWIGQDLYRPPRPTTDFEGLIDEFKVFDHVVNARAVYQNEKNGKNYDGSPRLCRRCPPLVDYHMDECSWDGTSGEVKDSSGNGYNATSVGASIVDVPDVLCSHGDFTRDHYLTLPTPFHISSSWTAAFWAKFPLQSAGHIKLNLGGRYGRCYVYVIGSVSGTGDLAVIAEN</sequence>
<protein>
    <submittedName>
        <fullName evidence="1">LamG domain-containing protein</fullName>
    </submittedName>
</protein>
<organism evidence="1">
    <name type="scientific">Dissulfuribacter thermophilus</name>
    <dbReference type="NCBI Taxonomy" id="1156395"/>
    <lineage>
        <taxon>Bacteria</taxon>
        <taxon>Pseudomonadati</taxon>
        <taxon>Thermodesulfobacteriota</taxon>
        <taxon>Dissulfuribacteria</taxon>
        <taxon>Dissulfuribacterales</taxon>
        <taxon>Dissulfuribacteraceae</taxon>
        <taxon>Dissulfuribacter</taxon>
    </lineage>
</organism>
<dbReference type="EMBL" id="DRND01000130">
    <property type="protein sequence ID" value="HFC46541.1"/>
    <property type="molecule type" value="Genomic_DNA"/>
</dbReference>
<name>A0A7V2WSS7_9BACT</name>
<comment type="caution">
    <text evidence="1">The sequence shown here is derived from an EMBL/GenBank/DDBJ whole genome shotgun (WGS) entry which is preliminary data.</text>
</comment>
<dbReference type="Proteomes" id="UP000885797">
    <property type="component" value="Unassembled WGS sequence"/>
</dbReference>